<dbReference type="GO" id="GO:0016740">
    <property type="term" value="F:transferase activity"/>
    <property type="evidence" value="ECO:0007669"/>
    <property type="project" value="UniProtKB-KW"/>
</dbReference>
<dbReference type="Proteomes" id="UP001218170">
    <property type="component" value="Unassembled WGS sequence"/>
</dbReference>
<proteinExistence type="predicted"/>
<organism evidence="2 3">
    <name type="scientific">Microbacterium thalli</name>
    <dbReference type="NCBI Taxonomy" id="3027921"/>
    <lineage>
        <taxon>Bacteria</taxon>
        <taxon>Bacillati</taxon>
        <taxon>Actinomycetota</taxon>
        <taxon>Actinomycetes</taxon>
        <taxon>Micrococcales</taxon>
        <taxon>Microbacteriaceae</taxon>
        <taxon>Microbacterium</taxon>
    </lineage>
</organism>
<dbReference type="InterPro" id="IPR007345">
    <property type="entry name" value="Polysacch_pyruvyl_Trfase"/>
</dbReference>
<evidence type="ECO:0000313" key="3">
    <source>
        <dbReference type="Proteomes" id="UP001218170"/>
    </source>
</evidence>
<protein>
    <submittedName>
        <fullName evidence="2">Polysaccharide pyruvyl transferase family protein</fullName>
    </submittedName>
</protein>
<comment type="caution">
    <text evidence="2">The sequence shown here is derived from an EMBL/GenBank/DDBJ whole genome shotgun (WGS) entry which is preliminary data.</text>
</comment>
<keyword evidence="2" id="KW-0808">Transferase</keyword>
<evidence type="ECO:0000259" key="1">
    <source>
        <dbReference type="Pfam" id="PF04230"/>
    </source>
</evidence>
<evidence type="ECO:0000313" key="2">
    <source>
        <dbReference type="EMBL" id="MDD7962164.1"/>
    </source>
</evidence>
<keyword evidence="3" id="KW-1185">Reference proteome</keyword>
<sequence>MNATLNFNTEPDTRRFYLVASAGAPNFGDEFITRAWLDWLAENHPTAEVWLDCIHPGRATHLFADTHPRLRVTNTLWQLAHTEVLSDLTADRQRAERLIATLGSPQYDLGLEDLRQMTSVHFLGGGYLNSLWETNLTMVAAAAELRRLFGVPIYATGAGLMPATGEAQRHLSEGFASFDVVEARDAPSAETFGVRAGIDDAFLAFGTERRIFGDYPTPDRMVLIQGDFVADEQREHLRTRIREMVREAGSERIGFVEAYPPRDAEFVPPVEETPNVDFFPFMRIWQEGLPMRPGQSWLTTRFHFHLLAAAAGAAGLALAADDEYYAVKHGSLTALGTGWRVSSLDDWLASAARPEASGSLPAERLATLVEQKLTLARVLYG</sequence>
<dbReference type="EMBL" id="JAQZCI010000002">
    <property type="protein sequence ID" value="MDD7962164.1"/>
    <property type="molecule type" value="Genomic_DNA"/>
</dbReference>
<dbReference type="Pfam" id="PF04230">
    <property type="entry name" value="PS_pyruv_trans"/>
    <property type="match status" value="1"/>
</dbReference>
<accession>A0ABT5SH93</accession>
<dbReference type="RefSeq" id="WP_274264357.1">
    <property type="nucleotide sequence ID" value="NZ_JAQZCI010000002.1"/>
</dbReference>
<reference evidence="2 3" key="1">
    <citation type="submission" date="2023-02" db="EMBL/GenBank/DDBJ databases">
        <title>Study of novel species of the Microbacterium genus.</title>
        <authorList>
            <person name="Arroyo-Herrera I."/>
            <person name="Roman-Ponce B."/>
            <person name="Vasquez-Murrieta M.S."/>
        </authorList>
    </citation>
    <scope>NUCLEOTIDE SEQUENCE [LARGE SCALE GENOMIC DNA]</scope>
    <source>
        <strain evidence="2 3">NE1TT3</strain>
    </source>
</reference>
<gene>
    <name evidence="2" type="ORF">PUW80_07350</name>
</gene>
<name>A0ABT5SH93_9MICO</name>
<feature type="domain" description="Polysaccharide pyruvyl transferase" evidence="1">
    <location>
        <begin position="26"/>
        <end position="319"/>
    </location>
</feature>